<accession>A0ACD6AN72</accession>
<sequence length="580" mass="66139">MKKQIKDETQLCKLVSKREAPHSALDVWKYNRMRQKDIFSEPLVHGMCTALQNTYSLKIPRDFAAQEVVAIDLDAQEAVVLDLNEIPRDFAAQEVVAPDLDAQEVVVLDLNEIPRDFAAQEVVAPDLDAQEVVVLDLNEVPRDFAAQESVVPDLDAQEVVVLDLNEIPRDSAAQEDFAPDLDAEEEEDAQDVGHPKPELTNEQRFGVYFALEVIKSRDGGIETTDKDLIACMLNTSVRTVERIWAKAQGQIERNEEVDVSNQKKGNVGRKKKDLDLPRVATISLNKGKTIRGLARSLGASHSTLHLRFQLGDLTRHSSRLKPLITPANKLKRLEFCVSMLDEDQLTTPRPFFKKMDNIVHIDEKWFYMIKENNNYYLLPDEPRPFRTVQNKNNIGKVMFLTAVAKPRYNEVGEVTFDGKIGTWAFVQETPAQKNSKNRNKGTLELKPVKVTRDVMREYICQKVIPAIQERWPDEDVGRTIYIQQDNAKPHLLPSDEVFRQVVAETDLDIELIQQPPNSPDMNVLDLCFFRSLQSLTNTRAPASIKELIEDVEEEYHNYDVDKLARSFITLQYCMAEVMKV</sequence>
<keyword evidence="2" id="KW-1185">Reference proteome</keyword>
<proteinExistence type="predicted"/>
<organism evidence="1 2">
    <name type="scientific">Avena sativa</name>
    <name type="common">Oat</name>
    <dbReference type="NCBI Taxonomy" id="4498"/>
    <lineage>
        <taxon>Eukaryota</taxon>
        <taxon>Viridiplantae</taxon>
        <taxon>Streptophyta</taxon>
        <taxon>Embryophyta</taxon>
        <taxon>Tracheophyta</taxon>
        <taxon>Spermatophyta</taxon>
        <taxon>Magnoliopsida</taxon>
        <taxon>Liliopsida</taxon>
        <taxon>Poales</taxon>
        <taxon>Poaceae</taxon>
        <taxon>BOP clade</taxon>
        <taxon>Pooideae</taxon>
        <taxon>Poodae</taxon>
        <taxon>Poeae</taxon>
        <taxon>Poeae Chloroplast Group 1 (Aveneae type)</taxon>
        <taxon>Aveninae</taxon>
        <taxon>Avena</taxon>
    </lineage>
</organism>
<protein>
    <submittedName>
        <fullName evidence="1">Uncharacterized protein</fullName>
    </submittedName>
</protein>
<evidence type="ECO:0000313" key="1">
    <source>
        <dbReference type="EnsemblPlants" id="AVESA.00010b.r2.UnG1424490.1.CDS"/>
    </source>
</evidence>
<dbReference type="EnsemblPlants" id="AVESA.00010b.r2.UnG1424490.1">
    <property type="protein sequence ID" value="AVESA.00010b.r2.UnG1424490.1.CDS"/>
    <property type="gene ID" value="AVESA.00010b.r2.UnG1424490"/>
</dbReference>
<dbReference type="Proteomes" id="UP001732700">
    <property type="component" value="Unassembled WGS sequence"/>
</dbReference>
<reference evidence="1" key="1">
    <citation type="submission" date="2025-09" db="UniProtKB">
        <authorList>
            <consortium name="EnsemblPlants"/>
        </authorList>
    </citation>
    <scope>IDENTIFICATION</scope>
</reference>
<evidence type="ECO:0000313" key="2">
    <source>
        <dbReference type="Proteomes" id="UP001732700"/>
    </source>
</evidence>
<name>A0ACD6AN72_AVESA</name>